<evidence type="ECO:0000256" key="4">
    <source>
        <dbReference type="ARBA" id="ARBA00022685"/>
    </source>
</evidence>
<accession>A0A1J1IEX3</accession>
<dbReference type="InterPro" id="IPR035957">
    <property type="entry name" value="Crust_neurohorm_sf"/>
</dbReference>
<dbReference type="GO" id="GO:0005576">
    <property type="term" value="C:extracellular region"/>
    <property type="evidence" value="ECO:0007669"/>
    <property type="project" value="UniProtKB-SubCell"/>
</dbReference>
<dbReference type="InterPro" id="IPR001166">
    <property type="entry name" value="Hyperglycemic"/>
</dbReference>
<feature type="disulfide bond" evidence="7">
    <location>
        <begin position="205"/>
        <end position="221"/>
    </location>
</feature>
<feature type="disulfide bond" evidence="7">
    <location>
        <begin position="208"/>
        <end position="234"/>
    </location>
</feature>
<dbReference type="GO" id="GO:0007623">
    <property type="term" value="P:circadian rhythm"/>
    <property type="evidence" value="ECO:0007669"/>
    <property type="project" value="TreeGrafter"/>
</dbReference>
<dbReference type="Proteomes" id="UP000183832">
    <property type="component" value="Unassembled WGS sequence"/>
</dbReference>
<keyword evidence="4" id="KW-0165">Cleavage on pair of basic residues</keyword>
<dbReference type="OrthoDB" id="6365952at2759"/>
<dbReference type="GO" id="GO:0005184">
    <property type="term" value="F:neuropeptide hormone activity"/>
    <property type="evidence" value="ECO:0007669"/>
    <property type="project" value="InterPro"/>
</dbReference>
<feature type="transmembrane region" description="Helical" evidence="8">
    <location>
        <begin position="145"/>
        <end position="169"/>
    </location>
</feature>
<dbReference type="EMBL" id="CVRI01000047">
    <property type="protein sequence ID" value="CRK97550.1"/>
    <property type="molecule type" value="Genomic_DNA"/>
</dbReference>
<keyword evidence="6 7" id="KW-1015">Disulfide bond</keyword>
<evidence type="ECO:0000256" key="5">
    <source>
        <dbReference type="ARBA" id="ARBA00022702"/>
    </source>
</evidence>
<keyword evidence="3" id="KW-0964">Secreted</keyword>
<gene>
    <name evidence="9" type="ORF">CLUMA_CG010937</name>
</gene>
<comment type="subcellular location">
    <subcellularLocation>
        <location evidence="1">Secreted</location>
    </subcellularLocation>
</comment>
<dbReference type="Gene3D" id="1.10.2010.10">
    <property type="entry name" value="Crustacean CHH/MIH/GIH neurohormone"/>
    <property type="match status" value="1"/>
</dbReference>
<evidence type="ECO:0000256" key="2">
    <source>
        <dbReference type="ARBA" id="ARBA00005447"/>
    </source>
</evidence>
<evidence type="ECO:0000256" key="8">
    <source>
        <dbReference type="SAM" id="Phobius"/>
    </source>
</evidence>
<name>A0A1J1IEX3_9DIPT</name>
<comment type="similarity">
    <text evidence="2">Belongs to the arthropod CHH/MIH/GIH/VIH hormone family.</text>
</comment>
<evidence type="ECO:0000256" key="3">
    <source>
        <dbReference type="ARBA" id="ARBA00022525"/>
    </source>
</evidence>
<evidence type="ECO:0000256" key="1">
    <source>
        <dbReference type="ARBA" id="ARBA00004613"/>
    </source>
</evidence>
<evidence type="ECO:0000256" key="6">
    <source>
        <dbReference type="ARBA" id="ARBA00023157"/>
    </source>
</evidence>
<evidence type="ECO:0000313" key="9">
    <source>
        <dbReference type="EMBL" id="CRK97550.1"/>
    </source>
</evidence>
<dbReference type="AlphaFoldDB" id="A0A1J1IEX3"/>
<dbReference type="PRINTS" id="PR00550">
    <property type="entry name" value="HYPRGLYCEMIC"/>
</dbReference>
<protein>
    <submittedName>
        <fullName evidence="9">CLUMA_CG010937, isoform B</fullName>
    </submittedName>
</protein>
<dbReference type="PANTHER" id="PTHR35981">
    <property type="entry name" value="ION TRANSPORT PEPTIDE, ISOFORM C"/>
    <property type="match status" value="1"/>
</dbReference>
<keyword evidence="8" id="KW-0812">Transmembrane</keyword>
<feature type="disulfide bond" evidence="7">
    <location>
        <begin position="189"/>
        <end position="225"/>
    </location>
</feature>
<proteinExistence type="inferred from homology"/>
<evidence type="ECO:0000256" key="7">
    <source>
        <dbReference type="PIRSR" id="PIRSR631098-51"/>
    </source>
</evidence>
<keyword evidence="8" id="KW-1133">Transmembrane helix</keyword>
<organism evidence="9 10">
    <name type="scientific">Clunio marinus</name>
    <dbReference type="NCBI Taxonomy" id="568069"/>
    <lineage>
        <taxon>Eukaryota</taxon>
        <taxon>Metazoa</taxon>
        <taxon>Ecdysozoa</taxon>
        <taxon>Arthropoda</taxon>
        <taxon>Hexapoda</taxon>
        <taxon>Insecta</taxon>
        <taxon>Pterygota</taxon>
        <taxon>Neoptera</taxon>
        <taxon>Endopterygota</taxon>
        <taxon>Diptera</taxon>
        <taxon>Nematocera</taxon>
        <taxon>Chironomoidea</taxon>
        <taxon>Chironomidae</taxon>
        <taxon>Clunio</taxon>
    </lineage>
</organism>
<sequence length="264" mass="31238">MMNLCYNSDQYGFAKYKKYNCKKKRNLSKDLKPKLYQSKNQEKEEITITHIKDIGCFVSQYYWQGIPEIRLNQQSNPVKSGLEYNLSSTKERKILLQSYKYHLMYLVELKSPLRKEKQHKKFIFNLFDFKLLKKSLIKTQEKSEIFVRMFLCKLLNLSALLLILVPLIISLPHPHHDVHKRSSFFDIDCKGVFNKSIFFRLDRICEDCYSLFREVELHSLCKKQCFTTEFFKGCLEALQLQDEVNAIKSYIKLVNGADPNLSSN</sequence>
<dbReference type="SUPFAM" id="SSF81778">
    <property type="entry name" value="Crustacean CHH/MIH/GIH neurohormone"/>
    <property type="match status" value="1"/>
</dbReference>
<reference evidence="9 10" key="1">
    <citation type="submission" date="2015-04" db="EMBL/GenBank/DDBJ databases">
        <authorList>
            <person name="Syromyatnikov M.Y."/>
            <person name="Popov V.N."/>
        </authorList>
    </citation>
    <scope>NUCLEOTIDE SEQUENCE [LARGE SCALE GENOMIC DNA]</scope>
</reference>
<dbReference type="InterPro" id="IPR031098">
    <property type="entry name" value="Crust_neurohorm"/>
</dbReference>
<keyword evidence="8" id="KW-0472">Membrane</keyword>
<dbReference type="Pfam" id="PF01147">
    <property type="entry name" value="Crust_neurohorm"/>
    <property type="match status" value="1"/>
</dbReference>
<dbReference type="FunFam" id="1.10.2010.10:FF:000001">
    <property type="entry name" value="Ion transport peptide isoform C"/>
    <property type="match status" value="1"/>
</dbReference>
<keyword evidence="5" id="KW-0372">Hormone</keyword>
<evidence type="ECO:0000313" key="10">
    <source>
        <dbReference type="Proteomes" id="UP000183832"/>
    </source>
</evidence>
<dbReference type="PANTHER" id="PTHR35981:SF2">
    <property type="entry name" value="ION TRANSPORT PEPTIDE, ISOFORM C"/>
    <property type="match status" value="1"/>
</dbReference>
<keyword evidence="10" id="KW-1185">Reference proteome</keyword>